<dbReference type="eggNOG" id="COG3910">
    <property type="taxonomic scope" value="Bacteria"/>
</dbReference>
<dbReference type="InterPro" id="IPR003959">
    <property type="entry name" value="ATPase_AAA_core"/>
</dbReference>
<sequence length="520" mass="59070">MRFKRVPRNFKLSDIGEPIMYLIDDNWDDFSFRTTFKSVVYDEENKRHDLGILKIGCIGQDESRTEIDESFSVLKDNYFSLGQSVDYYLGVRTLSRALQTEILSGLNDVVYNADLLSKVSNERVMTYSLLRDVSLSTVKNQFRRLIEGGDILTEYHFGFVSGNAKSTMDLDFHVIPEANPPTNIHVIIGSNGVGKTSLLNHMIESVLKIKKINTKHSQFYLTDEDDDKTKINDINEIFSGVVSVAFSAFDPFTPLPEEKDKTKSVKYSYIGLKRVNNIGGKIGTHKSKRMLENEFAESLYSCCKKEKSNRWLRSIHILESDVLLKDHNFGDLIDLYTQMDVSDSDEDTFKRNCRNKFRKLSSGHAITMLTITKLVEVLEEKTLVLMDEPESHLHPPLLSSFIRAVSELLIYKNGVAIIATHSPIILQEVPKVCVWKIKRFGEISKAERPQKETFGENVGLLTSDVFGLEVTESGFHTLLNNEIRSNPGASYKKILRKFDGQLGSEAKMILQGLLYSEGEN</sequence>
<protein>
    <submittedName>
        <fullName evidence="2">EA59 gene protein</fullName>
    </submittedName>
</protein>
<proteinExistence type="predicted"/>
<dbReference type="EMBL" id="CP006608">
    <property type="protein sequence ID" value="AGR61703.1"/>
    <property type="molecule type" value="Genomic_DNA"/>
</dbReference>
<evidence type="ECO:0000259" key="1">
    <source>
        <dbReference type="Pfam" id="PF13304"/>
    </source>
</evidence>
<organism evidence="2 3">
    <name type="scientific">Salmonella bongori N268-08</name>
    <dbReference type="NCBI Taxonomy" id="1197719"/>
    <lineage>
        <taxon>Bacteria</taxon>
        <taxon>Pseudomonadati</taxon>
        <taxon>Pseudomonadota</taxon>
        <taxon>Gammaproteobacteria</taxon>
        <taxon>Enterobacterales</taxon>
        <taxon>Enterobacteriaceae</taxon>
        <taxon>Salmonella</taxon>
    </lineage>
</organism>
<dbReference type="Pfam" id="PF13304">
    <property type="entry name" value="AAA_21"/>
    <property type="match status" value="1"/>
</dbReference>
<dbReference type="Gene3D" id="3.40.50.300">
    <property type="entry name" value="P-loop containing nucleotide triphosphate hydrolases"/>
    <property type="match status" value="1"/>
</dbReference>
<dbReference type="PANTHER" id="PTHR43581:SF4">
    <property type="entry name" value="ATP_GTP PHOSPHATASE"/>
    <property type="match status" value="1"/>
</dbReference>
<gene>
    <name evidence="2" type="ORF">A464_4521</name>
</gene>
<accession>S5N3S5</accession>
<evidence type="ECO:0000313" key="2">
    <source>
        <dbReference type="EMBL" id="AGR61703.1"/>
    </source>
</evidence>
<dbReference type="HOGENOM" id="CLU_028965_0_1_6"/>
<dbReference type="AlphaFoldDB" id="S5N3S5"/>
<dbReference type="InterPro" id="IPR027417">
    <property type="entry name" value="P-loop_NTPase"/>
</dbReference>
<reference evidence="2 3" key="1">
    <citation type="submission" date="2013-07" db="EMBL/GenBank/DDBJ databases">
        <title>Genome sequence of Salmonella bongori N268-08 - a rare clinical isolate.</title>
        <authorList>
            <person name="Marti R."/>
            <person name="Hagens S."/>
            <person name="Loessner M.J."/>
            <person name="Klumpp J."/>
        </authorList>
    </citation>
    <scope>NUCLEOTIDE SEQUENCE [LARGE SCALE GENOMIC DNA]</scope>
    <source>
        <strain evidence="2 3">N268-08</strain>
    </source>
</reference>
<dbReference type="RefSeq" id="WP_020846007.1">
    <property type="nucleotide sequence ID" value="NC_021870.1"/>
</dbReference>
<dbReference type="PANTHER" id="PTHR43581">
    <property type="entry name" value="ATP/GTP PHOSPHATASE"/>
    <property type="match status" value="1"/>
</dbReference>
<dbReference type="KEGG" id="sbz:A464_4521"/>
<dbReference type="Proteomes" id="UP000015042">
    <property type="component" value="Chromosome"/>
</dbReference>
<dbReference type="InterPro" id="IPR051396">
    <property type="entry name" value="Bact_Antivir_Def_Nuclease"/>
</dbReference>
<evidence type="ECO:0000313" key="3">
    <source>
        <dbReference type="Proteomes" id="UP000015042"/>
    </source>
</evidence>
<name>S5N3S5_SALBN</name>
<feature type="domain" description="ATPase AAA-type core" evidence="1">
    <location>
        <begin position="357"/>
        <end position="426"/>
    </location>
</feature>
<dbReference type="GO" id="GO:0016887">
    <property type="term" value="F:ATP hydrolysis activity"/>
    <property type="evidence" value="ECO:0007669"/>
    <property type="project" value="InterPro"/>
</dbReference>
<dbReference type="PATRIC" id="fig|1197719.3.peg.4517"/>
<dbReference type="SUPFAM" id="SSF52540">
    <property type="entry name" value="P-loop containing nucleoside triphosphate hydrolases"/>
    <property type="match status" value="2"/>
</dbReference>
<dbReference type="GO" id="GO:0005524">
    <property type="term" value="F:ATP binding"/>
    <property type="evidence" value="ECO:0007669"/>
    <property type="project" value="InterPro"/>
</dbReference>